<proteinExistence type="predicted"/>
<evidence type="ECO:0000313" key="2">
    <source>
        <dbReference type="Proteomes" id="UP000822476"/>
    </source>
</evidence>
<name>A0A8S9YJL6_9TREM</name>
<reference evidence="1" key="1">
    <citation type="submission" date="2019-07" db="EMBL/GenBank/DDBJ databases">
        <title>Annotation for the trematode Paragonimus miyazaki's.</title>
        <authorList>
            <person name="Choi Y.-J."/>
        </authorList>
    </citation>
    <scope>NUCLEOTIDE SEQUENCE</scope>
    <source>
        <strain evidence="1">Japan</strain>
    </source>
</reference>
<accession>A0A8S9YJL6</accession>
<dbReference type="EMBL" id="JTDE01008325">
    <property type="protein sequence ID" value="KAF7235088.1"/>
    <property type="molecule type" value="Genomic_DNA"/>
</dbReference>
<evidence type="ECO:0000313" key="1">
    <source>
        <dbReference type="EMBL" id="KAF7235088.1"/>
    </source>
</evidence>
<organism evidence="1 2">
    <name type="scientific">Paragonimus skrjabini miyazakii</name>
    <dbReference type="NCBI Taxonomy" id="59628"/>
    <lineage>
        <taxon>Eukaryota</taxon>
        <taxon>Metazoa</taxon>
        <taxon>Spiralia</taxon>
        <taxon>Lophotrochozoa</taxon>
        <taxon>Platyhelminthes</taxon>
        <taxon>Trematoda</taxon>
        <taxon>Digenea</taxon>
        <taxon>Plagiorchiida</taxon>
        <taxon>Troglotremata</taxon>
        <taxon>Troglotrematidae</taxon>
        <taxon>Paragonimus</taxon>
    </lineage>
</organism>
<sequence length="47" mass="5351">MSDSESSSDLQELVACPGLYRELPETKPHINNKVGEFFANLYYLGRM</sequence>
<comment type="caution">
    <text evidence="1">The sequence shown here is derived from an EMBL/GenBank/DDBJ whole genome shotgun (WGS) entry which is preliminary data.</text>
</comment>
<gene>
    <name evidence="1" type="ORF">EG68_11388</name>
</gene>
<protein>
    <submittedName>
        <fullName evidence="1">Uncharacterized protein</fullName>
    </submittedName>
</protein>
<keyword evidence="2" id="KW-1185">Reference proteome</keyword>
<dbReference type="AlphaFoldDB" id="A0A8S9YJL6"/>
<dbReference type="Proteomes" id="UP000822476">
    <property type="component" value="Unassembled WGS sequence"/>
</dbReference>